<comment type="caution">
    <text evidence="3">The sequence shown here is derived from an EMBL/GenBank/DDBJ whole genome shotgun (WGS) entry which is preliminary data.</text>
</comment>
<feature type="domain" description="GST N-terminal" evidence="1">
    <location>
        <begin position="1"/>
        <end position="75"/>
    </location>
</feature>
<dbReference type="SFLD" id="SFLDG00358">
    <property type="entry name" value="Main_(cytGST)"/>
    <property type="match status" value="1"/>
</dbReference>
<dbReference type="InterPro" id="IPR040079">
    <property type="entry name" value="Glutathione_S-Trfase"/>
</dbReference>
<dbReference type="SUPFAM" id="SSF47616">
    <property type="entry name" value="GST C-terminal domain-like"/>
    <property type="match status" value="1"/>
</dbReference>
<dbReference type="InterPro" id="IPR036282">
    <property type="entry name" value="Glutathione-S-Trfase_C_sf"/>
</dbReference>
<accession>A0A6N6JJY3</accession>
<dbReference type="Pfam" id="PF13417">
    <property type="entry name" value="GST_N_3"/>
    <property type="match status" value="1"/>
</dbReference>
<dbReference type="PROSITE" id="PS50404">
    <property type="entry name" value="GST_NTER"/>
    <property type="match status" value="1"/>
</dbReference>
<dbReference type="SFLD" id="SFLDS00019">
    <property type="entry name" value="Glutathione_Transferase_(cytos"/>
    <property type="match status" value="1"/>
</dbReference>
<evidence type="ECO:0000313" key="3">
    <source>
        <dbReference type="EMBL" id="GFE66257.1"/>
    </source>
</evidence>
<dbReference type="PANTHER" id="PTHR44051">
    <property type="entry name" value="GLUTATHIONE S-TRANSFERASE-RELATED"/>
    <property type="match status" value="1"/>
</dbReference>
<dbReference type="AlphaFoldDB" id="A0A6N6JJY3"/>
<dbReference type="Pfam" id="PF00043">
    <property type="entry name" value="GST_C"/>
    <property type="match status" value="1"/>
</dbReference>
<dbReference type="OrthoDB" id="9810080at2"/>
<organism evidence="3 4">
    <name type="scientific">Litoreibacter roseus</name>
    <dbReference type="NCBI Taxonomy" id="2601869"/>
    <lineage>
        <taxon>Bacteria</taxon>
        <taxon>Pseudomonadati</taxon>
        <taxon>Pseudomonadota</taxon>
        <taxon>Alphaproteobacteria</taxon>
        <taxon>Rhodobacterales</taxon>
        <taxon>Roseobacteraceae</taxon>
        <taxon>Litoreibacter</taxon>
    </lineage>
</organism>
<feature type="domain" description="GST C-terminal" evidence="2">
    <location>
        <begin position="79"/>
        <end position="195"/>
    </location>
</feature>
<dbReference type="CDD" id="cd03046">
    <property type="entry name" value="GST_N_GTT1_like"/>
    <property type="match status" value="1"/>
</dbReference>
<dbReference type="GO" id="GO:0016740">
    <property type="term" value="F:transferase activity"/>
    <property type="evidence" value="ECO:0007669"/>
    <property type="project" value="UniProtKB-KW"/>
</dbReference>
<sequence length="195" mass="21538">MYKVFGTVKSRAFRVLWALQELDQPYDYVPSLPGDADVRAMNGTGKVPAMLDGDVQMTDSTAIITYLADKHQNLTHPAGTKERAAQDALTHTVLDEFDAILWTAAKHSFVLPEDRRVPAVKETLRWEFETNAARMGARLGDKAFLMGDQITVPDIVLTHCLGWSIIAKLGLNDPALSDYLSRMKARDAYKAAAAS</sequence>
<proteinExistence type="predicted"/>
<dbReference type="InterPro" id="IPR004046">
    <property type="entry name" value="GST_C"/>
</dbReference>
<dbReference type="InterPro" id="IPR010987">
    <property type="entry name" value="Glutathione-S-Trfase_C-like"/>
</dbReference>
<dbReference type="SUPFAM" id="SSF52833">
    <property type="entry name" value="Thioredoxin-like"/>
    <property type="match status" value="1"/>
</dbReference>
<name>A0A6N6JJY3_9RHOB</name>
<dbReference type="PANTHER" id="PTHR44051:SF8">
    <property type="entry name" value="GLUTATHIONE S-TRANSFERASE GSTA"/>
    <property type="match status" value="1"/>
</dbReference>
<dbReference type="InterPro" id="IPR004045">
    <property type="entry name" value="Glutathione_S-Trfase_N"/>
</dbReference>
<evidence type="ECO:0000313" key="4">
    <source>
        <dbReference type="Proteomes" id="UP000436822"/>
    </source>
</evidence>
<dbReference type="Gene3D" id="3.40.30.10">
    <property type="entry name" value="Glutaredoxin"/>
    <property type="match status" value="1"/>
</dbReference>
<dbReference type="Gene3D" id="1.20.1050.10">
    <property type="match status" value="1"/>
</dbReference>
<dbReference type="PROSITE" id="PS50405">
    <property type="entry name" value="GST_CTER"/>
    <property type="match status" value="1"/>
</dbReference>
<keyword evidence="4" id="KW-1185">Reference proteome</keyword>
<dbReference type="RefSeq" id="WP_159809135.1">
    <property type="nucleotide sequence ID" value="NZ_BLJE01000004.1"/>
</dbReference>
<dbReference type="InterPro" id="IPR036249">
    <property type="entry name" value="Thioredoxin-like_sf"/>
</dbReference>
<reference evidence="3 4" key="1">
    <citation type="submission" date="2019-12" db="EMBL/GenBank/DDBJ databases">
        <title>Litoreibacter badius sp. nov., a novel bacteriochlorophyll a-containing bacterium in the genus Litoreibacter.</title>
        <authorList>
            <person name="Kanamuro M."/>
            <person name="Takabe Y."/>
            <person name="Mori K."/>
            <person name="Takaichi S."/>
            <person name="Hanada S."/>
        </authorList>
    </citation>
    <scope>NUCLEOTIDE SEQUENCE [LARGE SCALE GENOMIC DNA]</scope>
    <source>
        <strain evidence="3 4">K6</strain>
    </source>
</reference>
<gene>
    <name evidence="3" type="ORF">KIN_33310</name>
</gene>
<keyword evidence="3" id="KW-0808">Transferase</keyword>
<protein>
    <submittedName>
        <fullName evidence="3">Glutathione S-transferase</fullName>
    </submittedName>
</protein>
<dbReference type="EMBL" id="BLJE01000004">
    <property type="protein sequence ID" value="GFE66257.1"/>
    <property type="molecule type" value="Genomic_DNA"/>
</dbReference>
<evidence type="ECO:0000259" key="2">
    <source>
        <dbReference type="PROSITE" id="PS50405"/>
    </source>
</evidence>
<dbReference type="Proteomes" id="UP000436822">
    <property type="component" value="Unassembled WGS sequence"/>
</dbReference>
<evidence type="ECO:0000259" key="1">
    <source>
        <dbReference type="PROSITE" id="PS50404"/>
    </source>
</evidence>